<keyword evidence="1" id="KW-0472">Membrane</keyword>
<feature type="transmembrane region" description="Helical" evidence="1">
    <location>
        <begin position="13"/>
        <end position="32"/>
    </location>
</feature>
<evidence type="ECO:0000313" key="2">
    <source>
        <dbReference type="EMBL" id="PAU84933.1"/>
    </source>
</evidence>
<dbReference type="Proteomes" id="UP000218083">
    <property type="component" value="Unassembled WGS sequence"/>
</dbReference>
<feature type="transmembrane region" description="Helical" evidence="1">
    <location>
        <begin position="90"/>
        <end position="109"/>
    </location>
</feature>
<keyword evidence="1" id="KW-0812">Transmembrane</keyword>
<dbReference type="AlphaFoldDB" id="A0A2A2FK41"/>
<dbReference type="OrthoDB" id="313603at2157"/>
<dbReference type="Pfam" id="PF09997">
    <property type="entry name" value="DUF2238"/>
    <property type="match status" value="1"/>
</dbReference>
<comment type="caution">
    <text evidence="2">The sequence shown here is derived from an EMBL/GenBank/DDBJ whole genome shotgun (WGS) entry which is preliminary data.</text>
</comment>
<evidence type="ECO:0000313" key="3">
    <source>
        <dbReference type="Proteomes" id="UP000218083"/>
    </source>
</evidence>
<evidence type="ECO:0000256" key="1">
    <source>
        <dbReference type="SAM" id="Phobius"/>
    </source>
</evidence>
<proteinExistence type="predicted"/>
<gene>
    <name evidence="2" type="ORF">CK500_05340</name>
</gene>
<feature type="transmembrane region" description="Helical" evidence="1">
    <location>
        <begin position="121"/>
        <end position="138"/>
    </location>
</feature>
<organism evidence="2 3">
    <name type="scientific">Halorubrum salipaludis</name>
    <dbReference type="NCBI Taxonomy" id="2032630"/>
    <lineage>
        <taxon>Archaea</taxon>
        <taxon>Methanobacteriati</taxon>
        <taxon>Methanobacteriota</taxon>
        <taxon>Stenosarchaea group</taxon>
        <taxon>Halobacteria</taxon>
        <taxon>Halobacteriales</taxon>
        <taxon>Haloferacaceae</taxon>
        <taxon>Halorubrum</taxon>
    </lineage>
</organism>
<keyword evidence="1" id="KW-1133">Transmembrane helix</keyword>
<reference evidence="2 3" key="1">
    <citation type="submission" date="2017-08" db="EMBL/GenBank/DDBJ databases">
        <title>The strain WRN001 was isolated from Binhai saline alkaline soil, Tianjin, China.</title>
        <authorList>
            <person name="Liu D."/>
            <person name="Zhang G."/>
        </authorList>
    </citation>
    <scope>NUCLEOTIDE SEQUENCE [LARGE SCALE GENOMIC DNA]</scope>
    <source>
        <strain evidence="2 3">WN019</strain>
    </source>
</reference>
<accession>A0A2A2FK41</accession>
<feature type="transmembrane region" description="Helical" evidence="1">
    <location>
        <begin position="60"/>
        <end position="78"/>
    </location>
</feature>
<keyword evidence="3" id="KW-1185">Reference proteome</keyword>
<name>A0A2A2FK41_9EURY</name>
<dbReference type="InterPro" id="IPR014509">
    <property type="entry name" value="YjdF-like"/>
</dbReference>
<dbReference type="RefSeq" id="WP_095636204.1">
    <property type="nucleotide sequence ID" value="NZ_NSKC01000002.1"/>
</dbReference>
<protein>
    <submittedName>
        <fullName evidence="2">Uncharacterized protein</fullName>
    </submittedName>
</protein>
<dbReference type="EMBL" id="NSKC01000002">
    <property type="protein sequence ID" value="PAU84933.1"/>
    <property type="molecule type" value="Genomic_DNA"/>
</dbReference>
<sequence>MVPPPYDTSHLHVGLWCFLIAVGSIFIIRRYFVRFSVLQVPRQLGSQVLADVQDGRPWSLYWWGLLTWGGLVSALHFIGLGSGLYAQFPWWDLMTHSMSGAGVGGIVLVGLRGAAPARPSLGWVLVVLLAIGTSFEVYEYVFKSFWHSWTVSVYARDTLVDLVMNWSGGVLSLLCYRTRSAVSVDSSKQVRHSHGDD</sequence>